<sequence>MKKYFIIIFLLVSYFSFSQKFKNKYLDINNNEITEREFHKQKDYKVNYPIFIQYDSLKTGILVRRKNIGKLDKIELNQLKEYLTKLSNEKINSNKVIVLNYLSSTPITPYFGEKSHWSIFKQDYLRDLNKIPNIQQIWVNNPDNQNLEYFHSDRIKWVEDSDRIIEKLFFPFEFEFGSFVVINSNGNYISYYAEYGKKNVIDFTKECLKLK</sequence>
<gene>
    <name evidence="1" type="ORF">BTO16_01335</name>
</gene>
<name>A0A2S7WVH3_9FLAO</name>
<dbReference type="RefSeq" id="WP_105019880.1">
    <property type="nucleotide sequence ID" value="NZ_MSCM01000001.1"/>
</dbReference>
<proteinExistence type="predicted"/>
<protein>
    <submittedName>
        <fullName evidence="1">Uncharacterized protein</fullName>
    </submittedName>
</protein>
<accession>A0A2S7WVH3</accession>
<dbReference type="EMBL" id="MSCM01000001">
    <property type="protein sequence ID" value="PQJ81302.1"/>
    <property type="molecule type" value="Genomic_DNA"/>
</dbReference>
<reference evidence="1 2" key="1">
    <citation type="submission" date="2016-12" db="EMBL/GenBank/DDBJ databases">
        <title>Trade-off between light-utilization and light-protection in marine flavobacteria.</title>
        <authorList>
            <person name="Kumagai Y."/>
            <person name="Yoshizawa S."/>
            <person name="Kogure K."/>
            <person name="Iwasaki W."/>
        </authorList>
    </citation>
    <scope>NUCLEOTIDE SEQUENCE [LARGE SCALE GENOMIC DNA]</scope>
    <source>
        <strain evidence="1 2">ATCC 43844</strain>
    </source>
</reference>
<dbReference type="AlphaFoldDB" id="A0A2S7WVH3"/>
<keyword evidence="2" id="KW-1185">Reference proteome</keyword>
<dbReference type="Proteomes" id="UP000239068">
    <property type="component" value="Unassembled WGS sequence"/>
</dbReference>
<evidence type="ECO:0000313" key="1">
    <source>
        <dbReference type="EMBL" id="PQJ81302.1"/>
    </source>
</evidence>
<dbReference type="OrthoDB" id="823362at2"/>
<organism evidence="1 2">
    <name type="scientific">Polaribacter glomeratus</name>
    <dbReference type="NCBI Taxonomy" id="102"/>
    <lineage>
        <taxon>Bacteria</taxon>
        <taxon>Pseudomonadati</taxon>
        <taxon>Bacteroidota</taxon>
        <taxon>Flavobacteriia</taxon>
        <taxon>Flavobacteriales</taxon>
        <taxon>Flavobacteriaceae</taxon>
    </lineage>
</organism>
<comment type="caution">
    <text evidence="1">The sequence shown here is derived from an EMBL/GenBank/DDBJ whole genome shotgun (WGS) entry which is preliminary data.</text>
</comment>
<evidence type="ECO:0000313" key="2">
    <source>
        <dbReference type="Proteomes" id="UP000239068"/>
    </source>
</evidence>